<evidence type="ECO:0000256" key="2">
    <source>
        <dbReference type="ARBA" id="ARBA00004881"/>
    </source>
</evidence>
<dbReference type="InterPro" id="IPR055235">
    <property type="entry name" value="ASD1_cat"/>
</dbReference>
<dbReference type="Proteomes" id="UP000790580">
    <property type="component" value="Unassembled WGS sequence"/>
</dbReference>
<evidence type="ECO:0000256" key="8">
    <source>
        <dbReference type="ARBA" id="ARBA00023295"/>
    </source>
</evidence>
<comment type="subunit">
    <text evidence="4">Homohexamer; trimer of dimers.</text>
</comment>
<evidence type="ECO:0000313" key="10">
    <source>
        <dbReference type="EMBL" id="MBU9721014.1"/>
    </source>
</evidence>
<keyword evidence="8" id="KW-0326">Glycosidase</keyword>
<dbReference type="Pfam" id="PF22848">
    <property type="entry name" value="ASD1_dom"/>
    <property type="match status" value="1"/>
</dbReference>
<keyword evidence="6" id="KW-0378">Hydrolase</keyword>
<protein>
    <recommendedName>
        <fullName evidence="5">non-reducing end alpha-L-arabinofuranosidase</fullName>
        <ecNumber evidence="5">3.2.1.55</ecNumber>
    </recommendedName>
</protein>
<comment type="similarity">
    <text evidence="3">Belongs to the glycosyl hydrolase 51 family.</text>
</comment>
<gene>
    <name evidence="10" type="ORF">KS407_06095</name>
</gene>
<feature type="domain" description="Alpha-L-arabinofuranosidase C-terminal" evidence="9">
    <location>
        <begin position="295"/>
        <end position="495"/>
    </location>
</feature>
<dbReference type="Gene3D" id="2.60.40.1180">
    <property type="entry name" value="Golgi alpha-mannosidase II"/>
    <property type="match status" value="1"/>
</dbReference>
<comment type="catalytic activity">
    <reaction evidence="1">
        <text>Hydrolysis of terminal non-reducing alpha-L-arabinofuranoside residues in alpha-L-arabinosides.</text>
        <dbReference type="EC" id="3.2.1.55"/>
    </reaction>
</comment>
<evidence type="ECO:0000259" key="9">
    <source>
        <dbReference type="SMART" id="SM00813"/>
    </source>
</evidence>
<dbReference type="PANTHER" id="PTHR43576">
    <property type="entry name" value="ALPHA-L-ARABINOFURANOSIDASE C-RELATED"/>
    <property type="match status" value="1"/>
</dbReference>
<evidence type="ECO:0000256" key="3">
    <source>
        <dbReference type="ARBA" id="ARBA00007186"/>
    </source>
</evidence>
<dbReference type="RefSeq" id="WP_088076309.1">
    <property type="nucleotide sequence ID" value="NZ_JAHQCR010000030.1"/>
</dbReference>
<dbReference type="SMART" id="SM00813">
    <property type="entry name" value="Alpha-L-AF_C"/>
    <property type="match status" value="1"/>
</dbReference>
<comment type="pathway">
    <text evidence="2">Glycan metabolism.</text>
</comment>
<dbReference type="PANTHER" id="PTHR43576:SF3">
    <property type="entry name" value="ALPHA-L-ARABINOFURANOSIDASE C"/>
    <property type="match status" value="1"/>
</dbReference>
<dbReference type="SUPFAM" id="SSF51011">
    <property type="entry name" value="Glycosyl hydrolase domain"/>
    <property type="match status" value="1"/>
</dbReference>
<evidence type="ECO:0000313" key="11">
    <source>
        <dbReference type="Proteomes" id="UP000790580"/>
    </source>
</evidence>
<comment type="caution">
    <text evidence="10">The sequence shown here is derived from an EMBL/GenBank/DDBJ whole genome shotgun (WGS) entry which is preliminary data.</text>
</comment>
<dbReference type="Gene3D" id="3.20.20.80">
    <property type="entry name" value="Glycosidases"/>
    <property type="match status" value="1"/>
</dbReference>
<organism evidence="10 11">
    <name type="scientific">Evansella alkalicola</name>
    <dbReference type="NCBI Taxonomy" id="745819"/>
    <lineage>
        <taxon>Bacteria</taxon>
        <taxon>Bacillati</taxon>
        <taxon>Bacillota</taxon>
        <taxon>Bacilli</taxon>
        <taxon>Bacillales</taxon>
        <taxon>Bacillaceae</taxon>
        <taxon>Evansella</taxon>
    </lineage>
</organism>
<name>A0ABS6JR34_9BACI</name>
<dbReference type="SUPFAM" id="SSF51445">
    <property type="entry name" value="(Trans)glycosidases"/>
    <property type="match status" value="1"/>
</dbReference>
<dbReference type="InterPro" id="IPR013780">
    <property type="entry name" value="Glyco_hydro_b"/>
</dbReference>
<sequence>MGQEFSKARMVVDKDFVISEIDKRIYGSFIEHLGRAVYGGIFQPDHPSADENGFREDVAELVKELQVPIVRYPGGNMVSAYNWEDGVGPLENRPKRLELAWRVIETNQVGTNEFVDWTKKVNAEVMMAVNLGTRGIDAARNFIEYCNHPGGTYWSDLRKEHGYEEPHNIKTWCLGNEMDGPWQVGHKTAEEYGRLAAETAKAMRLVDPSIELVSCGSSSAQMPTFPEWEATTLDHTYDHVDYISLHQYYGNRDGDTANYLALSLDMDNFIKTVISTCDYIKAKKRSKKTINLSFDEWNVWFHSNEEDKEIEPWSVAPPQLEDVYTFEDALLVGSMLNTMLRHSDRVKIAAMAQLVNVIAPIMTKNDGGAWKQTIFYPYYYTSVYGRGVALNPVINSPKYDSKDFTDVPYLDSSVVYNEEKEELVIFATNRHLENGLNVDIDIRSFEGMELIEHVVLENDNPKAVNTLENEQVKPHKGGKSYLEDGKLVGVLPKMSWNMIRLKKSGK</sequence>
<dbReference type="InterPro" id="IPR017853">
    <property type="entry name" value="GH"/>
</dbReference>
<evidence type="ECO:0000256" key="4">
    <source>
        <dbReference type="ARBA" id="ARBA00011165"/>
    </source>
</evidence>
<reference evidence="10 11" key="1">
    <citation type="submission" date="2021-06" db="EMBL/GenBank/DDBJ databases">
        <title>Bacillus sp. RD4P76, an endophyte from a halophyte.</title>
        <authorList>
            <person name="Sun J.-Q."/>
        </authorList>
    </citation>
    <scope>NUCLEOTIDE SEQUENCE [LARGE SCALE GENOMIC DNA]</scope>
    <source>
        <strain evidence="10 11">JCM 17098</strain>
    </source>
</reference>
<dbReference type="EMBL" id="JAHQCR010000030">
    <property type="protein sequence ID" value="MBU9721014.1"/>
    <property type="molecule type" value="Genomic_DNA"/>
</dbReference>
<dbReference type="InterPro" id="IPR010720">
    <property type="entry name" value="Alpha-L-AF_C"/>
</dbReference>
<proteinExistence type="inferred from homology"/>
<accession>A0ABS6JR34</accession>
<evidence type="ECO:0000256" key="6">
    <source>
        <dbReference type="ARBA" id="ARBA00022801"/>
    </source>
</evidence>
<evidence type="ECO:0000256" key="7">
    <source>
        <dbReference type="ARBA" id="ARBA00023277"/>
    </source>
</evidence>
<keyword evidence="11" id="KW-1185">Reference proteome</keyword>
<dbReference type="Pfam" id="PF06964">
    <property type="entry name" value="Alpha-L-AF_C"/>
    <property type="match status" value="1"/>
</dbReference>
<evidence type="ECO:0000256" key="1">
    <source>
        <dbReference type="ARBA" id="ARBA00001462"/>
    </source>
</evidence>
<keyword evidence="7" id="KW-0119">Carbohydrate metabolism</keyword>
<evidence type="ECO:0000256" key="5">
    <source>
        <dbReference type="ARBA" id="ARBA00012670"/>
    </source>
</evidence>
<dbReference type="EC" id="3.2.1.55" evidence="5"/>